<dbReference type="STRING" id="39495.SAMN02745111_02173"/>
<name>A0A1T4W1P0_9FIRM</name>
<evidence type="ECO:0000313" key="2">
    <source>
        <dbReference type="Proteomes" id="UP000190814"/>
    </source>
</evidence>
<sequence>MKRRTPEQLKGQVRAFAKERELQSQEVLQIFLFERILERLSKSKYSNNFILKGGLLISSMVGISERTTMDMDTTVTGITMNEKEIIDIVCEILSIDVGDDIRFEYKKIESIREDDDYNDYRVYIIAHYGRIANDMKIDITTGDIITPAAVDYSYKTILDGDDIIVKAYNKETIIAEKFETIIRRNIGITRARDFYDLYMFFSLYKNEIDYNVLKKAINRTVIKRGSESELDEWVSIYEDMKKEYELRKVWENYRNNNVYSKNTTFEDVINVVKEIGERIIEV</sequence>
<dbReference type="RefSeq" id="WP_078766999.1">
    <property type="nucleotide sequence ID" value="NZ_FUXZ01000015.1"/>
</dbReference>
<accession>A0A1T4W1P0</accession>
<dbReference type="OrthoDB" id="9808443at2"/>
<proteinExistence type="predicted"/>
<dbReference type="EMBL" id="FUXZ01000015">
    <property type="protein sequence ID" value="SKA71180.1"/>
    <property type="molecule type" value="Genomic_DNA"/>
</dbReference>
<reference evidence="1 2" key="1">
    <citation type="submission" date="2017-02" db="EMBL/GenBank/DDBJ databases">
        <authorList>
            <person name="Peterson S.W."/>
        </authorList>
    </citation>
    <scope>NUCLEOTIDE SEQUENCE [LARGE SCALE GENOMIC DNA]</scope>
    <source>
        <strain evidence="1 2">ATCC 35992</strain>
    </source>
</reference>
<keyword evidence="2" id="KW-1185">Reference proteome</keyword>
<dbReference type="Pfam" id="PF08843">
    <property type="entry name" value="AbiEii"/>
    <property type="match status" value="1"/>
</dbReference>
<dbReference type="GO" id="GO:0016740">
    <property type="term" value="F:transferase activity"/>
    <property type="evidence" value="ECO:0007669"/>
    <property type="project" value="UniProtKB-KW"/>
</dbReference>
<dbReference type="AlphaFoldDB" id="A0A1T4W1P0"/>
<gene>
    <name evidence="1" type="ORF">SAMN02745111_02173</name>
</gene>
<dbReference type="Proteomes" id="UP000190814">
    <property type="component" value="Unassembled WGS sequence"/>
</dbReference>
<dbReference type="InterPro" id="IPR014942">
    <property type="entry name" value="AbiEii"/>
</dbReference>
<protein>
    <submittedName>
        <fullName evidence="1">Predicted nucleotidyltransferase component of viral defense system</fullName>
    </submittedName>
</protein>
<organism evidence="1 2">
    <name type="scientific">Eubacterium uniforme</name>
    <dbReference type="NCBI Taxonomy" id="39495"/>
    <lineage>
        <taxon>Bacteria</taxon>
        <taxon>Bacillati</taxon>
        <taxon>Bacillota</taxon>
        <taxon>Clostridia</taxon>
        <taxon>Eubacteriales</taxon>
        <taxon>Eubacteriaceae</taxon>
        <taxon>Eubacterium</taxon>
    </lineage>
</organism>
<keyword evidence="1" id="KW-0808">Transferase</keyword>
<evidence type="ECO:0000313" key="1">
    <source>
        <dbReference type="EMBL" id="SKA71180.1"/>
    </source>
</evidence>
<dbReference type="Gene3D" id="3.10.450.620">
    <property type="entry name" value="JHP933, nucleotidyltransferase-like core domain"/>
    <property type="match status" value="1"/>
</dbReference>